<keyword evidence="3" id="KW-1185">Reference proteome</keyword>
<sequence>MSAAIVSAEVVASGLGFPEGPLVLGPGRLAWVEQYAGRVAVLEAGEVRTLAHVGGAPNGLALGADGRILVAQNGGKLGDWLAPEQRAPAIVALDPRSGAVEVVTSAAGGRPLRRPNDLCVGPDGALWFTDPGDYDPDGDVRGWICRHADGATEIVRELGNVYPNGIGFDPDGRLLWVETHTHLLRALEGDAIVADLGADGTGDGFAIAADGTVVVASVFSGGLHVVAPGADGEREVSRLSWAEDLILSNCAFDGTALWATDATTAWDRSDDFAGRLWRLRLDLEGGQTR</sequence>
<gene>
    <name evidence="2" type="ORF">R7226_21485</name>
</gene>
<comment type="caution">
    <text evidence="2">The sequence shown here is derived from an EMBL/GenBank/DDBJ whole genome shotgun (WGS) entry which is preliminary data.</text>
</comment>
<accession>A0ABU4HUD7</accession>
<proteinExistence type="predicted"/>
<dbReference type="EMBL" id="JAWSTH010000069">
    <property type="protein sequence ID" value="MDW5596935.1"/>
    <property type="molecule type" value="Genomic_DNA"/>
</dbReference>
<dbReference type="Proteomes" id="UP001284601">
    <property type="component" value="Unassembled WGS sequence"/>
</dbReference>
<dbReference type="InterPro" id="IPR013658">
    <property type="entry name" value="SGL"/>
</dbReference>
<dbReference type="RefSeq" id="WP_318599371.1">
    <property type="nucleotide sequence ID" value="NZ_JAWSTH010000069.1"/>
</dbReference>
<dbReference type="PANTHER" id="PTHR47572">
    <property type="entry name" value="LIPOPROTEIN-RELATED"/>
    <property type="match status" value="1"/>
</dbReference>
<dbReference type="InterPro" id="IPR051262">
    <property type="entry name" value="SMP-30/CGR1_Lactonase"/>
</dbReference>
<dbReference type="SUPFAM" id="SSF63829">
    <property type="entry name" value="Calcium-dependent phosphotriesterase"/>
    <property type="match status" value="1"/>
</dbReference>
<evidence type="ECO:0000313" key="2">
    <source>
        <dbReference type="EMBL" id="MDW5596935.1"/>
    </source>
</evidence>
<dbReference type="InterPro" id="IPR011042">
    <property type="entry name" value="6-blade_b-propeller_TolB-like"/>
</dbReference>
<evidence type="ECO:0000313" key="3">
    <source>
        <dbReference type="Proteomes" id="UP001284601"/>
    </source>
</evidence>
<name>A0ABU4HUD7_9ACTN</name>
<evidence type="ECO:0000259" key="1">
    <source>
        <dbReference type="Pfam" id="PF08450"/>
    </source>
</evidence>
<dbReference type="PANTHER" id="PTHR47572:SF5">
    <property type="entry name" value="BLR2277 PROTEIN"/>
    <property type="match status" value="1"/>
</dbReference>
<dbReference type="Pfam" id="PF08450">
    <property type="entry name" value="SGL"/>
    <property type="match status" value="1"/>
</dbReference>
<dbReference type="Gene3D" id="2.120.10.30">
    <property type="entry name" value="TolB, C-terminal domain"/>
    <property type="match status" value="1"/>
</dbReference>
<organism evidence="2 3">
    <name type="scientific">Conexibacter stalactiti</name>
    <dbReference type="NCBI Taxonomy" id="1940611"/>
    <lineage>
        <taxon>Bacteria</taxon>
        <taxon>Bacillati</taxon>
        <taxon>Actinomycetota</taxon>
        <taxon>Thermoleophilia</taxon>
        <taxon>Solirubrobacterales</taxon>
        <taxon>Conexibacteraceae</taxon>
        <taxon>Conexibacter</taxon>
    </lineage>
</organism>
<reference evidence="3" key="1">
    <citation type="submission" date="2023-07" db="EMBL/GenBank/DDBJ databases">
        <title>Conexibacter stalactiti sp. nov., isolated from stalactites in a lava cave and emended description of the genus Conexibacter.</title>
        <authorList>
            <person name="Lee S.D."/>
        </authorList>
    </citation>
    <scope>NUCLEOTIDE SEQUENCE [LARGE SCALE GENOMIC DNA]</scope>
    <source>
        <strain evidence="3">KCTC 39840</strain>
    </source>
</reference>
<protein>
    <submittedName>
        <fullName evidence="2">SMP-30/gluconolactonase/LRE family protein</fullName>
    </submittedName>
</protein>
<feature type="domain" description="SMP-30/Gluconolactonase/LRE-like region" evidence="1">
    <location>
        <begin position="17"/>
        <end position="256"/>
    </location>
</feature>